<dbReference type="Proteomes" id="UP000009220">
    <property type="component" value="Chromosome"/>
</dbReference>
<dbReference type="STRING" id="743299.Acife_1916"/>
<organism evidence="1 2">
    <name type="scientific">Acidithiobacillus ferrivorans SS3</name>
    <dbReference type="NCBI Taxonomy" id="743299"/>
    <lineage>
        <taxon>Bacteria</taxon>
        <taxon>Pseudomonadati</taxon>
        <taxon>Pseudomonadota</taxon>
        <taxon>Acidithiobacillia</taxon>
        <taxon>Acidithiobacillales</taxon>
        <taxon>Acidithiobacillaceae</taxon>
        <taxon>Acidithiobacillus</taxon>
    </lineage>
</organism>
<dbReference type="EMBL" id="CP002985">
    <property type="protein sequence ID" value="AEM48039.1"/>
    <property type="molecule type" value="Genomic_DNA"/>
</dbReference>
<accession>G0JLJ0</accession>
<gene>
    <name evidence="1" type="ORF">Acife_1916</name>
</gene>
<dbReference type="RefSeq" id="WP_014029292.1">
    <property type="nucleotide sequence ID" value="NC_015942.1"/>
</dbReference>
<dbReference type="AlphaFoldDB" id="G0JLJ0"/>
<name>G0JLJ0_9PROT</name>
<reference evidence="1 2" key="1">
    <citation type="journal article" date="2011" name="J. Bacteriol.">
        <title>Draft genome of the psychrotolerant acidophile Acidithiobacillus ferrivorans SS3.</title>
        <authorList>
            <person name="Liljeqvist M."/>
            <person name="Valdes J."/>
            <person name="Holmes D.S."/>
            <person name="Dopson M."/>
        </authorList>
    </citation>
    <scope>NUCLEOTIDE SEQUENCE [LARGE SCALE GENOMIC DNA]</scope>
    <source>
        <strain evidence="1 2">SS3</strain>
    </source>
</reference>
<dbReference type="KEGG" id="afi:Acife_1916"/>
<evidence type="ECO:0000313" key="2">
    <source>
        <dbReference type="Proteomes" id="UP000009220"/>
    </source>
</evidence>
<proteinExistence type="predicted"/>
<evidence type="ECO:0000313" key="1">
    <source>
        <dbReference type="EMBL" id="AEM48039.1"/>
    </source>
</evidence>
<dbReference type="HOGENOM" id="CLU_2353465_0_0_6"/>
<protein>
    <submittedName>
        <fullName evidence="1">Uncharacterized protein</fullName>
    </submittedName>
</protein>
<sequence length="96" mass="10661">MIITECEQAAITRLAAQKRAANEERFRNFIIARDAKKSAEAQKQAADSARFSKFWCVCAGCGASARGGSYPFSLLSDNEMKSARKNRIETLCFDCE</sequence>